<dbReference type="GO" id="GO:0000139">
    <property type="term" value="C:Golgi membrane"/>
    <property type="evidence" value="ECO:0007669"/>
    <property type="project" value="TreeGrafter"/>
</dbReference>
<evidence type="ECO:0000256" key="1">
    <source>
        <dbReference type="ARBA" id="ARBA00004479"/>
    </source>
</evidence>
<dbReference type="Pfam" id="PF03388">
    <property type="entry name" value="Lectin_leg-like"/>
    <property type="match status" value="1"/>
</dbReference>
<gene>
    <name evidence="9" type="ORF">D9611_003733</name>
</gene>
<dbReference type="Proteomes" id="UP000541558">
    <property type="component" value="Unassembled WGS sequence"/>
</dbReference>
<dbReference type="InterPro" id="IPR051136">
    <property type="entry name" value="Intracellular_Lectin-GPT"/>
</dbReference>
<reference evidence="9 10" key="1">
    <citation type="journal article" date="2020" name="ISME J.">
        <title>Uncovering the hidden diversity of litter-decomposition mechanisms in mushroom-forming fungi.</title>
        <authorList>
            <person name="Floudas D."/>
            <person name="Bentzer J."/>
            <person name="Ahren D."/>
            <person name="Johansson T."/>
            <person name="Persson P."/>
            <person name="Tunlid A."/>
        </authorList>
    </citation>
    <scope>NUCLEOTIDE SEQUENCE [LARGE SCALE GENOMIC DNA]</scope>
    <source>
        <strain evidence="9 10">CBS 175.51</strain>
    </source>
</reference>
<organism evidence="9 10">
    <name type="scientific">Ephemerocybe angulata</name>
    <dbReference type="NCBI Taxonomy" id="980116"/>
    <lineage>
        <taxon>Eukaryota</taxon>
        <taxon>Fungi</taxon>
        <taxon>Dikarya</taxon>
        <taxon>Basidiomycota</taxon>
        <taxon>Agaricomycotina</taxon>
        <taxon>Agaricomycetes</taxon>
        <taxon>Agaricomycetidae</taxon>
        <taxon>Agaricales</taxon>
        <taxon>Agaricineae</taxon>
        <taxon>Psathyrellaceae</taxon>
        <taxon>Ephemerocybe</taxon>
    </lineage>
</organism>
<evidence type="ECO:0000256" key="4">
    <source>
        <dbReference type="ARBA" id="ARBA00022989"/>
    </source>
</evidence>
<dbReference type="GO" id="GO:0005537">
    <property type="term" value="F:D-mannose binding"/>
    <property type="evidence" value="ECO:0007669"/>
    <property type="project" value="TreeGrafter"/>
</dbReference>
<evidence type="ECO:0000256" key="6">
    <source>
        <dbReference type="SAM" id="Phobius"/>
    </source>
</evidence>
<dbReference type="EMBL" id="JAACJK010000219">
    <property type="protein sequence ID" value="KAF5316850.1"/>
    <property type="molecule type" value="Genomic_DNA"/>
</dbReference>
<feature type="signal peptide" evidence="7">
    <location>
        <begin position="1"/>
        <end position="24"/>
    </location>
</feature>
<dbReference type="OrthoDB" id="270293at2759"/>
<comment type="caution">
    <text evidence="9">The sequence shown here is derived from an EMBL/GenBank/DDBJ whole genome shotgun (WGS) entry which is preliminary data.</text>
</comment>
<comment type="subcellular location">
    <subcellularLocation>
        <location evidence="1">Membrane</location>
        <topology evidence="1">Single-pass type I membrane protein</topology>
    </subcellularLocation>
</comment>
<keyword evidence="2 6" id="KW-0812">Transmembrane</keyword>
<dbReference type="InterPro" id="IPR013320">
    <property type="entry name" value="ConA-like_dom_sf"/>
</dbReference>
<feature type="domain" description="L-type lectin-like" evidence="8">
    <location>
        <begin position="39"/>
        <end position="262"/>
    </location>
</feature>
<evidence type="ECO:0000256" key="5">
    <source>
        <dbReference type="ARBA" id="ARBA00023136"/>
    </source>
</evidence>
<evidence type="ECO:0000256" key="3">
    <source>
        <dbReference type="ARBA" id="ARBA00022729"/>
    </source>
</evidence>
<dbReference type="SUPFAM" id="SSF49899">
    <property type="entry name" value="Concanavalin A-like lectins/glucanases"/>
    <property type="match status" value="1"/>
</dbReference>
<dbReference type="PANTHER" id="PTHR12223:SF45">
    <property type="entry name" value="RE50040P"/>
    <property type="match status" value="1"/>
</dbReference>
<dbReference type="AlphaFoldDB" id="A0A8H5B4Y3"/>
<proteinExistence type="predicted"/>
<name>A0A8H5B4Y3_9AGAR</name>
<accession>A0A8H5B4Y3</accession>
<dbReference type="CDD" id="cd07308">
    <property type="entry name" value="lectin_leg-like"/>
    <property type="match status" value="1"/>
</dbReference>
<sequence>MSTRTWTLLSICLVLAQAFFGVVAADDKTKLGNNTIERTVQLRTHSIYAPYIDQDLQNRWWDFGADAYINTNKHIRLTQNKPHQMGWLWSRLALTASNYVIEVEFKVSGEPTHLFGDGMAMWITKQRTQEGPIFGNQDKFEGLGIMLDTYANARHSYGFPRVIGVQLDGQTEYDWHNDGDSQSLGACSVNFRRTNVATKLKVTYVKGSFLDVKIQYKAWDEWTDCFNIPGITLPTNPFIGFTALTGDVSDAHDIISVTSYSAILSPPEAPLNTIKKNKIWQRNPYGTDGVQGSSWFAFLFKLALFAGVCAGGWYGYLEYKRRQDYGGFNFGSGGGGAYALGGGPGSAGIGSAGLGSGGLRSGGYPSPGLSSGGLRSGGFPSPGLGSAGMYANSKRF</sequence>
<dbReference type="PANTHER" id="PTHR12223">
    <property type="entry name" value="VESICULAR MANNOSE-BINDING LECTIN"/>
    <property type="match status" value="1"/>
</dbReference>
<evidence type="ECO:0000256" key="7">
    <source>
        <dbReference type="SAM" id="SignalP"/>
    </source>
</evidence>
<dbReference type="GO" id="GO:0005793">
    <property type="term" value="C:endoplasmic reticulum-Golgi intermediate compartment"/>
    <property type="evidence" value="ECO:0007669"/>
    <property type="project" value="TreeGrafter"/>
</dbReference>
<dbReference type="InterPro" id="IPR005052">
    <property type="entry name" value="Lectin_leg"/>
</dbReference>
<feature type="transmembrane region" description="Helical" evidence="6">
    <location>
        <begin position="295"/>
        <end position="316"/>
    </location>
</feature>
<evidence type="ECO:0000259" key="8">
    <source>
        <dbReference type="PROSITE" id="PS51328"/>
    </source>
</evidence>
<keyword evidence="4 6" id="KW-1133">Transmembrane helix</keyword>
<dbReference type="GO" id="GO:0006888">
    <property type="term" value="P:endoplasmic reticulum to Golgi vesicle-mediated transport"/>
    <property type="evidence" value="ECO:0007669"/>
    <property type="project" value="TreeGrafter"/>
</dbReference>
<keyword evidence="5 6" id="KW-0472">Membrane</keyword>
<dbReference type="PROSITE" id="PS51328">
    <property type="entry name" value="L_LECTIN_LIKE"/>
    <property type="match status" value="1"/>
</dbReference>
<dbReference type="GO" id="GO:0005789">
    <property type="term" value="C:endoplasmic reticulum membrane"/>
    <property type="evidence" value="ECO:0007669"/>
    <property type="project" value="TreeGrafter"/>
</dbReference>
<evidence type="ECO:0000256" key="2">
    <source>
        <dbReference type="ARBA" id="ARBA00022692"/>
    </source>
</evidence>
<dbReference type="Gene3D" id="2.60.120.200">
    <property type="match status" value="1"/>
</dbReference>
<keyword evidence="3 7" id="KW-0732">Signal</keyword>
<keyword evidence="10" id="KW-1185">Reference proteome</keyword>
<protein>
    <recommendedName>
        <fullName evidence="8">L-type lectin-like domain-containing protein</fullName>
    </recommendedName>
</protein>
<dbReference type="GO" id="GO:0030134">
    <property type="term" value="C:COPII-coated ER to Golgi transport vesicle"/>
    <property type="evidence" value="ECO:0007669"/>
    <property type="project" value="TreeGrafter"/>
</dbReference>
<feature type="chain" id="PRO_5034517156" description="L-type lectin-like domain-containing protein" evidence="7">
    <location>
        <begin position="25"/>
        <end position="396"/>
    </location>
</feature>
<evidence type="ECO:0000313" key="10">
    <source>
        <dbReference type="Proteomes" id="UP000541558"/>
    </source>
</evidence>
<evidence type="ECO:0000313" key="9">
    <source>
        <dbReference type="EMBL" id="KAF5316850.1"/>
    </source>
</evidence>